<protein>
    <submittedName>
        <fullName evidence="1">Uncharacterized protein</fullName>
    </submittedName>
</protein>
<organism evidence="1 2">
    <name type="scientific">Dactylosporangium sucinum</name>
    <dbReference type="NCBI Taxonomy" id="1424081"/>
    <lineage>
        <taxon>Bacteria</taxon>
        <taxon>Bacillati</taxon>
        <taxon>Actinomycetota</taxon>
        <taxon>Actinomycetes</taxon>
        <taxon>Micromonosporales</taxon>
        <taxon>Micromonosporaceae</taxon>
        <taxon>Dactylosporangium</taxon>
    </lineage>
</organism>
<sequence>MTTGAVRPGDAADLGFAADVDRAQRGAAHGPDLEAILGAGARLLVHDGGYAVLDPGPVLLAATSPEAAAALLWAALGATDGVTTVPVLRAGQDWAVDVVHRAGLRLRPAGPLGRAGATAPMTTYLPHADVL</sequence>
<evidence type="ECO:0000313" key="2">
    <source>
        <dbReference type="Proteomes" id="UP000642070"/>
    </source>
</evidence>
<proteinExistence type="predicted"/>
<name>A0A917X667_9ACTN</name>
<reference evidence="1" key="1">
    <citation type="journal article" date="2014" name="Int. J. Syst. Evol. Microbiol.">
        <title>Complete genome sequence of Corynebacterium casei LMG S-19264T (=DSM 44701T), isolated from a smear-ripened cheese.</title>
        <authorList>
            <consortium name="US DOE Joint Genome Institute (JGI-PGF)"/>
            <person name="Walter F."/>
            <person name="Albersmeier A."/>
            <person name="Kalinowski J."/>
            <person name="Ruckert C."/>
        </authorList>
    </citation>
    <scope>NUCLEOTIDE SEQUENCE</scope>
    <source>
        <strain evidence="1">JCM 19831</strain>
    </source>
</reference>
<dbReference type="RefSeq" id="WP_190255946.1">
    <property type="nucleotide sequence ID" value="NZ_BMPI01000063.1"/>
</dbReference>
<keyword evidence="2" id="KW-1185">Reference proteome</keyword>
<evidence type="ECO:0000313" key="1">
    <source>
        <dbReference type="EMBL" id="GGM72000.1"/>
    </source>
</evidence>
<dbReference type="Proteomes" id="UP000642070">
    <property type="component" value="Unassembled WGS sequence"/>
</dbReference>
<dbReference type="EMBL" id="BMPI01000063">
    <property type="protein sequence ID" value="GGM72000.1"/>
    <property type="molecule type" value="Genomic_DNA"/>
</dbReference>
<comment type="caution">
    <text evidence="1">The sequence shown here is derived from an EMBL/GenBank/DDBJ whole genome shotgun (WGS) entry which is preliminary data.</text>
</comment>
<dbReference type="AlphaFoldDB" id="A0A917X667"/>
<gene>
    <name evidence="1" type="ORF">GCM10007977_087220</name>
</gene>
<reference evidence="1" key="2">
    <citation type="submission" date="2020-09" db="EMBL/GenBank/DDBJ databases">
        <authorList>
            <person name="Sun Q."/>
            <person name="Ohkuma M."/>
        </authorList>
    </citation>
    <scope>NUCLEOTIDE SEQUENCE</scope>
    <source>
        <strain evidence="1">JCM 19831</strain>
    </source>
</reference>
<accession>A0A917X667</accession>